<protein>
    <submittedName>
        <fullName evidence="6">CBS domain-containing protein</fullName>
    </submittedName>
</protein>
<evidence type="ECO:0000256" key="1">
    <source>
        <dbReference type="ARBA" id="ARBA00023122"/>
    </source>
</evidence>
<comment type="caution">
    <text evidence="6">The sequence shown here is derived from an EMBL/GenBank/DDBJ whole genome shotgun (WGS) entry which is preliminary data.</text>
</comment>
<dbReference type="Gene3D" id="3.30.420.10">
    <property type="entry name" value="Ribonuclease H-like superfamily/Ribonuclease H"/>
    <property type="match status" value="1"/>
</dbReference>
<dbReference type="SMART" id="SM00116">
    <property type="entry name" value="CBS"/>
    <property type="match status" value="2"/>
</dbReference>
<proteinExistence type="predicted"/>
<dbReference type="InterPro" id="IPR005105">
    <property type="entry name" value="GlnD_Uridyltrans_N"/>
</dbReference>
<dbReference type="RefSeq" id="WP_148916161.1">
    <property type="nucleotide sequence ID" value="NZ_VSZS01000066.1"/>
</dbReference>
<dbReference type="OrthoDB" id="9808528at2"/>
<name>A0A5D4GTM5_9HYPH</name>
<keyword evidence="1 4" id="KW-0129">CBS domain</keyword>
<dbReference type="InterPro" id="IPR051257">
    <property type="entry name" value="Diverse_CBS-Domain"/>
</dbReference>
<dbReference type="InterPro" id="IPR012337">
    <property type="entry name" value="RNaseH-like_sf"/>
</dbReference>
<sequence>MKAIGGAMPLAALDAVAIDTETTGLDTARARIVQLAGVAIALGKVRSDDTFDTFVDPGEPISLSSTAIHGIDDAAVRGAPPFSDALRAFQSFCGARVLIGHSIGFDLAVLESEASRADLHWTKPRALCVRLLGAIANPRLPEESLDTLAGWLGVRIAGRHSAIGDAHAAAEIFVALVPHLAQRGIRTLAEAERACLSLASQLESAHRAGWAEPVSRPDLSASISPVDPYAYRHRVRDLMTSPVATIREDMAAKAAIDLMTERRISSVFVSADGEPLGPVSQYGILTERDVMRRIAAHGADALGMRAGDFASRPLASISGEAFVYRAIARMERLKIRHLAVRDENERLSGVISARDLLRLRAGSAISLDDAIGAAASASEMAQAWATLPAVARSLAAEDLDARLVAGVVSEEIRVMTRRAAELAEAAMKEEGLGAPPCPYALMVLGSGGRGESLLAPDQDNAIVFAQGEPDREADRWFADLGSRVADILDAAGIPYCKGGVMAKNAQWRGSAATWRARIADWVGRSRAEDLLNVDIFFDQRPVHGDLALGAELFEHAFATATDQPPFAKLMGEKLFSAPSPFTFLGNPRTSEGRIDLKLYGLFPIVTAARALAIRHDIRRRSTRERLEGLAAKNLGNMEDIARLLEAHRMFVTLVLEQQSRDLEAGVPVSNRVEIGTVPRAVRADLKIALRATQTLPDFVQGLMFG</sequence>
<feature type="domain" description="CBS" evidence="5">
    <location>
        <begin position="310"/>
        <end position="367"/>
    </location>
</feature>
<dbReference type="SMART" id="SM00479">
    <property type="entry name" value="EXOIII"/>
    <property type="match status" value="1"/>
</dbReference>
<dbReference type="GO" id="GO:0006259">
    <property type="term" value="P:DNA metabolic process"/>
    <property type="evidence" value="ECO:0007669"/>
    <property type="project" value="UniProtKB-ARBA"/>
</dbReference>
<feature type="domain" description="CBS" evidence="5">
    <location>
        <begin position="239"/>
        <end position="302"/>
    </location>
</feature>
<dbReference type="GO" id="GO:0008773">
    <property type="term" value="F:[protein-PII] uridylyltransferase activity"/>
    <property type="evidence" value="ECO:0007669"/>
    <property type="project" value="InterPro"/>
</dbReference>
<dbReference type="InterPro" id="IPR036397">
    <property type="entry name" value="RNaseH_sf"/>
</dbReference>
<dbReference type="Pfam" id="PF03445">
    <property type="entry name" value="DUF294"/>
    <property type="match status" value="1"/>
</dbReference>
<dbReference type="Gene3D" id="3.10.580.10">
    <property type="entry name" value="CBS-domain"/>
    <property type="match status" value="1"/>
</dbReference>
<evidence type="ECO:0000256" key="3">
    <source>
        <dbReference type="ARBA" id="ARBA00026073"/>
    </source>
</evidence>
<dbReference type="CDD" id="cd06127">
    <property type="entry name" value="DEDDh"/>
    <property type="match status" value="1"/>
</dbReference>
<dbReference type="Pfam" id="PF10335">
    <property type="entry name" value="DUF294_C"/>
    <property type="match status" value="1"/>
</dbReference>
<dbReference type="FunFam" id="3.30.420.10:FF:000045">
    <property type="entry name" value="3'-5' exonuclease DinG"/>
    <property type="match status" value="1"/>
</dbReference>
<dbReference type="GO" id="GO:0003676">
    <property type="term" value="F:nucleic acid binding"/>
    <property type="evidence" value="ECO:0007669"/>
    <property type="project" value="InterPro"/>
</dbReference>
<dbReference type="PROSITE" id="PS51371">
    <property type="entry name" value="CBS"/>
    <property type="match status" value="2"/>
</dbReference>
<dbReference type="GO" id="GO:0004527">
    <property type="term" value="F:exonuclease activity"/>
    <property type="evidence" value="ECO:0007669"/>
    <property type="project" value="UniProtKB-ARBA"/>
</dbReference>
<dbReference type="Pfam" id="PF00571">
    <property type="entry name" value="CBS"/>
    <property type="match status" value="2"/>
</dbReference>
<dbReference type="CDD" id="cd05401">
    <property type="entry name" value="NT_GlnE_GlnD_like"/>
    <property type="match status" value="1"/>
</dbReference>
<dbReference type="SUPFAM" id="SSF53098">
    <property type="entry name" value="Ribonuclease H-like"/>
    <property type="match status" value="1"/>
</dbReference>
<organism evidence="6 7">
    <name type="scientific">Neoaquamicrobium microcysteis</name>
    <dbReference type="NCBI Taxonomy" id="2682781"/>
    <lineage>
        <taxon>Bacteria</taxon>
        <taxon>Pseudomonadati</taxon>
        <taxon>Pseudomonadota</taxon>
        <taxon>Alphaproteobacteria</taxon>
        <taxon>Hyphomicrobiales</taxon>
        <taxon>Phyllobacteriaceae</taxon>
        <taxon>Neoaquamicrobium</taxon>
    </lineage>
</organism>
<reference evidence="6 7" key="2">
    <citation type="submission" date="2019-09" db="EMBL/GenBank/DDBJ databases">
        <title>Mesorhizobium sp. MaA-C15 isolated from Microcystis aeruginosa.</title>
        <authorList>
            <person name="Jeong S.E."/>
            <person name="Jin H.M."/>
            <person name="Jeon C.O."/>
        </authorList>
    </citation>
    <scope>NUCLEOTIDE SEQUENCE [LARGE SCALE GENOMIC DNA]</scope>
    <source>
        <strain evidence="6 7">MaA-C15</strain>
    </source>
</reference>
<keyword evidence="7" id="KW-1185">Reference proteome</keyword>
<comment type="subunit">
    <text evidence="3">DNA polymerase III contains a core (composed of alpha, epsilon and theta chains) that associates with a tau subunit. This core dimerizes to form the POLIII' complex. PolIII' associates with the gamma complex (composed of gamma, delta, delta', psi and chi chains) and with the beta chain to form the complete DNA polymerase III complex.</text>
</comment>
<dbReference type="EMBL" id="VSZS01000066">
    <property type="protein sequence ID" value="TYR30625.1"/>
    <property type="molecule type" value="Genomic_DNA"/>
</dbReference>
<comment type="function">
    <text evidence="2">DNA polymerase III is a complex, multichain enzyme responsible for most of the replicative synthesis in bacteria. The epsilon subunit contain the editing function and is a proofreading 3'-5' exonuclease.</text>
</comment>
<dbReference type="Proteomes" id="UP000323258">
    <property type="component" value="Unassembled WGS sequence"/>
</dbReference>
<dbReference type="InterPro" id="IPR013520">
    <property type="entry name" value="Ribonucl_H"/>
</dbReference>
<dbReference type="Pfam" id="PF00929">
    <property type="entry name" value="RNase_T"/>
    <property type="match status" value="1"/>
</dbReference>
<dbReference type="AlphaFoldDB" id="A0A5D4GTM5"/>
<dbReference type="SUPFAM" id="SSF54631">
    <property type="entry name" value="CBS-domain pair"/>
    <property type="match status" value="1"/>
</dbReference>
<gene>
    <name evidence="6" type="ORF">FY036_18100</name>
</gene>
<evidence type="ECO:0000256" key="2">
    <source>
        <dbReference type="ARBA" id="ARBA00025483"/>
    </source>
</evidence>
<evidence type="ECO:0000256" key="4">
    <source>
        <dbReference type="PROSITE-ProRule" id="PRU00703"/>
    </source>
</evidence>
<evidence type="ECO:0000313" key="7">
    <source>
        <dbReference type="Proteomes" id="UP000323258"/>
    </source>
</evidence>
<dbReference type="InterPro" id="IPR046342">
    <property type="entry name" value="CBS_dom_sf"/>
</dbReference>
<dbReference type="InterPro" id="IPR018821">
    <property type="entry name" value="DUF294_put_nucleoTrafse_sb-bd"/>
</dbReference>
<reference evidence="6 7" key="1">
    <citation type="submission" date="2019-08" db="EMBL/GenBank/DDBJ databases">
        <authorList>
            <person name="Seo Y.L."/>
        </authorList>
    </citation>
    <scope>NUCLEOTIDE SEQUENCE [LARGE SCALE GENOMIC DNA]</scope>
    <source>
        <strain evidence="6 7">MaA-C15</strain>
    </source>
</reference>
<accession>A0A5D4GTM5</accession>
<evidence type="ECO:0000313" key="6">
    <source>
        <dbReference type="EMBL" id="TYR30625.1"/>
    </source>
</evidence>
<dbReference type="PANTHER" id="PTHR43080:SF2">
    <property type="entry name" value="CBS DOMAIN-CONTAINING PROTEIN"/>
    <property type="match status" value="1"/>
</dbReference>
<evidence type="ECO:0000259" key="5">
    <source>
        <dbReference type="PROSITE" id="PS51371"/>
    </source>
</evidence>
<dbReference type="InterPro" id="IPR000644">
    <property type="entry name" value="CBS_dom"/>
</dbReference>
<dbReference type="PANTHER" id="PTHR43080">
    <property type="entry name" value="CBS DOMAIN-CONTAINING PROTEIN CBSX3, MITOCHONDRIAL"/>
    <property type="match status" value="1"/>
</dbReference>